<dbReference type="PROSITE" id="PS00600">
    <property type="entry name" value="AA_TRANSFER_CLASS_3"/>
    <property type="match status" value="1"/>
</dbReference>
<dbReference type="NCBIfam" id="TIGR00707">
    <property type="entry name" value="argD"/>
    <property type="match status" value="1"/>
</dbReference>
<dbReference type="GO" id="GO:0006526">
    <property type="term" value="P:L-arginine biosynthetic process"/>
    <property type="evidence" value="ECO:0007669"/>
    <property type="project" value="UniProtKB-UniRule"/>
</dbReference>
<dbReference type="InterPro" id="IPR015421">
    <property type="entry name" value="PyrdxlP-dep_Trfase_major"/>
</dbReference>
<keyword evidence="3 4" id="KW-0663">Pyridoxal phosphate</keyword>
<dbReference type="GO" id="GO:0042802">
    <property type="term" value="F:identical protein binding"/>
    <property type="evidence" value="ECO:0007669"/>
    <property type="project" value="TreeGrafter"/>
</dbReference>
<dbReference type="PIRSF" id="PIRSF000521">
    <property type="entry name" value="Transaminase_4ab_Lys_Orn"/>
    <property type="match status" value="1"/>
</dbReference>
<dbReference type="InterPro" id="IPR015422">
    <property type="entry name" value="PyrdxlP-dep_Trfase_small"/>
</dbReference>
<reference evidence="5 6" key="1">
    <citation type="submission" date="2019-10" db="EMBL/GenBank/DDBJ databases">
        <title>Vibrio sp. nov. isolated from a shrimp pond.</title>
        <authorList>
            <person name="Gomez-Gil B."/>
            <person name="Enciso-Ibarra J."/>
            <person name="Enciso-Ibarra K."/>
            <person name="Bolan-Mejia C."/>
        </authorList>
    </citation>
    <scope>NUCLEOTIDE SEQUENCE [LARGE SCALE GENOMIC DNA]</scope>
    <source>
        <strain evidence="5 6">CAIM 722</strain>
    </source>
</reference>
<dbReference type="NCBIfam" id="NF002325">
    <property type="entry name" value="PRK01278.1"/>
    <property type="match status" value="1"/>
</dbReference>
<accession>A0A7X4LMC6</accession>
<feature type="binding site" evidence="4">
    <location>
        <position position="142"/>
    </location>
    <ligand>
        <name>N(2)-acetyl-L-ornithine</name>
        <dbReference type="ChEBI" id="CHEBI:57805"/>
    </ligand>
</feature>
<dbReference type="UniPathway" id="UPA00068">
    <property type="reaction ID" value="UER00109"/>
</dbReference>
<proteinExistence type="inferred from homology"/>
<dbReference type="Gene3D" id="3.40.640.10">
    <property type="entry name" value="Type I PLP-dependent aspartate aminotransferase-like (Major domain)"/>
    <property type="match status" value="1"/>
</dbReference>
<dbReference type="AlphaFoldDB" id="A0A7X4LMC6"/>
<dbReference type="InterPro" id="IPR005814">
    <property type="entry name" value="Aminotrans_3"/>
</dbReference>
<dbReference type="RefSeq" id="WP_161156348.1">
    <property type="nucleotide sequence ID" value="NZ_WEKT01000024.1"/>
</dbReference>
<dbReference type="InterPro" id="IPR015424">
    <property type="entry name" value="PyrdxlP-dep_Trfase"/>
</dbReference>
<dbReference type="InterPro" id="IPR017652">
    <property type="entry name" value="Ac/SucOrn_transaminase_bac"/>
</dbReference>
<dbReference type="EMBL" id="WEKT01000024">
    <property type="protein sequence ID" value="MZI94186.1"/>
    <property type="molecule type" value="Genomic_DNA"/>
</dbReference>
<comment type="subcellular location">
    <subcellularLocation>
        <location evidence="4">Cytoplasm</location>
    </subcellularLocation>
</comment>
<evidence type="ECO:0000256" key="4">
    <source>
        <dbReference type="HAMAP-Rule" id="MF_01107"/>
    </source>
</evidence>
<keyword evidence="4" id="KW-0055">Arginine biosynthesis</keyword>
<dbReference type="CDD" id="cd00610">
    <property type="entry name" value="OAT_like"/>
    <property type="match status" value="1"/>
</dbReference>
<evidence type="ECO:0000313" key="5">
    <source>
        <dbReference type="EMBL" id="MZI94186.1"/>
    </source>
</evidence>
<comment type="pathway">
    <text evidence="4">Amino-acid biosynthesis; L-arginine biosynthesis; N(2)-acetyl-L-ornithine from L-glutamate: step 4/4.</text>
</comment>
<dbReference type="NCBIfam" id="NF003468">
    <property type="entry name" value="PRK05093.1"/>
    <property type="match status" value="1"/>
</dbReference>
<keyword evidence="6" id="KW-1185">Reference proteome</keyword>
<feature type="binding site" evidence="4">
    <location>
        <position position="282"/>
    </location>
    <ligand>
        <name>pyridoxal 5'-phosphate</name>
        <dbReference type="ChEBI" id="CHEBI:597326"/>
    </ligand>
</feature>
<keyword evidence="2 4" id="KW-0808">Transferase</keyword>
<comment type="catalytic activity">
    <reaction evidence="4">
        <text>N(2)-acetyl-L-ornithine + 2-oxoglutarate = N-acetyl-L-glutamate 5-semialdehyde + L-glutamate</text>
        <dbReference type="Rhea" id="RHEA:18049"/>
        <dbReference type="ChEBI" id="CHEBI:16810"/>
        <dbReference type="ChEBI" id="CHEBI:29123"/>
        <dbReference type="ChEBI" id="CHEBI:29985"/>
        <dbReference type="ChEBI" id="CHEBI:57805"/>
        <dbReference type="EC" id="2.6.1.11"/>
    </reaction>
</comment>
<dbReference type="NCBIfam" id="TIGR03246">
    <property type="entry name" value="arg_catab_astC"/>
    <property type="match status" value="1"/>
</dbReference>
<evidence type="ECO:0000256" key="3">
    <source>
        <dbReference type="ARBA" id="ARBA00022898"/>
    </source>
</evidence>
<feature type="binding site" evidence="4">
    <location>
        <position position="281"/>
    </location>
    <ligand>
        <name>N(2)-acetyl-L-ornithine</name>
        <dbReference type="ChEBI" id="CHEBI:57805"/>
    </ligand>
</feature>
<feature type="binding site" evidence="4">
    <location>
        <begin position="106"/>
        <end position="107"/>
    </location>
    <ligand>
        <name>pyridoxal 5'-phosphate</name>
        <dbReference type="ChEBI" id="CHEBI:597326"/>
    </ligand>
</feature>
<evidence type="ECO:0000313" key="6">
    <source>
        <dbReference type="Proteomes" id="UP000462621"/>
    </source>
</evidence>
<comment type="cofactor">
    <cofactor evidence="4">
        <name>pyridoxal 5'-phosphate</name>
        <dbReference type="ChEBI" id="CHEBI:597326"/>
    </cofactor>
    <text evidence="4">Binds 1 pyridoxal phosphate per subunit.</text>
</comment>
<evidence type="ECO:0000256" key="1">
    <source>
        <dbReference type="ARBA" id="ARBA00022576"/>
    </source>
</evidence>
<feature type="modified residue" description="N6-(pyridoxal phosphate)lysine" evidence="4">
    <location>
        <position position="253"/>
    </location>
</feature>
<feature type="binding site" evidence="4">
    <location>
        <position position="139"/>
    </location>
    <ligand>
        <name>pyridoxal 5'-phosphate</name>
        <dbReference type="ChEBI" id="CHEBI:597326"/>
    </ligand>
</feature>
<dbReference type="FunFam" id="3.40.640.10:FF:000004">
    <property type="entry name" value="Acetylornithine aminotransferase"/>
    <property type="match status" value="1"/>
</dbReference>
<dbReference type="PANTHER" id="PTHR11986">
    <property type="entry name" value="AMINOTRANSFERASE CLASS III"/>
    <property type="match status" value="1"/>
</dbReference>
<gene>
    <name evidence="5" type="primary">astC</name>
    <name evidence="4" type="synonym">argD</name>
    <name evidence="5" type="ORF">F9817_13380</name>
</gene>
<dbReference type="NCBIfam" id="NF009047">
    <property type="entry name" value="PRK12381.1"/>
    <property type="match status" value="1"/>
</dbReference>
<dbReference type="Proteomes" id="UP000462621">
    <property type="component" value="Unassembled WGS sequence"/>
</dbReference>
<organism evidence="5 6">
    <name type="scientific">Vibrio eleionomae</name>
    <dbReference type="NCBI Taxonomy" id="2653505"/>
    <lineage>
        <taxon>Bacteria</taxon>
        <taxon>Pseudomonadati</taxon>
        <taxon>Pseudomonadota</taxon>
        <taxon>Gammaproteobacteria</taxon>
        <taxon>Vibrionales</taxon>
        <taxon>Vibrionaceae</taxon>
        <taxon>Vibrio</taxon>
    </lineage>
</organism>
<feature type="binding site" evidence="4">
    <location>
        <begin position="224"/>
        <end position="227"/>
    </location>
    <ligand>
        <name>pyridoxal 5'-phosphate</name>
        <dbReference type="ChEBI" id="CHEBI:597326"/>
    </ligand>
</feature>
<name>A0A7X4LMC6_9VIBR</name>
<dbReference type="GO" id="GO:0005737">
    <property type="term" value="C:cytoplasm"/>
    <property type="evidence" value="ECO:0007669"/>
    <property type="project" value="UniProtKB-SubCell"/>
</dbReference>
<keyword evidence="4" id="KW-0028">Amino-acid biosynthesis</keyword>
<dbReference type="EC" id="2.6.1.11" evidence="4"/>
<sequence length="405" mass="43442">MKNSIPSRKDFDQYMIPVYSPAPFIPVKAHGSTLFDQSGKDYIDFVGGIAVNALGHANPELRKALIEQSDNLWHTGNGYTNEPVLTLAKHLVEATFADKAFFCNSGAEANEAALKLARRYARQNFSEDKNEIIAFNNAFHGRTLFTVSTGGQPNYSKDFAPLPGGISHLPFNDLEALKAASSDKTAAVIVEPIQGEGGVIPATPEFLQGVRELCDQHNAVLIFDEVQTGVGRTGHLYAYQGYGVTPDVLSTAKALGGGFPIGAILTTDKFATGLTVGSHGTTYGGNPLACAVANVSLNIIDSEAFLADVRAKEAHFVEVLKKINSELNMFSDIRSAGLLIGCQLTDEFAGQAKAISVLATEYGVMTLIAGANVVRFAPALNISESEMETGLSRFEQALKEYKTRK</sequence>
<keyword evidence="1 4" id="KW-0032">Aminotransferase</keyword>
<dbReference type="GO" id="GO:0030170">
    <property type="term" value="F:pyridoxal phosphate binding"/>
    <property type="evidence" value="ECO:0007669"/>
    <property type="project" value="InterPro"/>
</dbReference>
<comment type="miscellaneous">
    <text evidence="4">May also have succinyldiaminopimelate aminotransferase activity, thus carrying out the corresponding step in lysine biosynthesis.</text>
</comment>
<keyword evidence="4" id="KW-0963">Cytoplasm</keyword>
<dbReference type="Pfam" id="PF00202">
    <property type="entry name" value="Aminotran_3"/>
    <property type="match status" value="1"/>
</dbReference>
<comment type="subunit">
    <text evidence="4">Homodimer.</text>
</comment>
<comment type="similarity">
    <text evidence="4">Belongs to the class-III pyridoxal-phosphate-dependent aminotransferase family. ArgD subfamily.</text>
</comment>
<dbReference type="Gene3D" id="3.90.1150.10">
    <property type="entry name" value="Aspartate Aminotransferase, domain 1"/>
    <property type="match status" value="1"/>
</dbReference>
<dbReference type="SUPFAM" id="SSF53383">
    <property type="entry name" value="PLP-dependent transferases"/>
    <property type="match status" value="1"/>
</dbReference>
<dbReference type="PANTHER" id="PTHR11986:SF113">
    <property type="entry name" value="SUCCINYLORNITHINE TRANSAMINASE"/>
    <property type="match status" value="1"/>
</dbReference>
<dbReference type="InterPro" id="IPR049704">
    <property type="entry name" value="Aminotrans_3_PPA_site"/>
</dbReference>
<dbReference type="GO" id="GO:0003992">
    <property type="term" value="F:N2-acetyl-L-ornithine:2-oxoglutarate 5-aminotransferase activity"/>
    <property type="evidence" value="ECO:0007669"/>
    <property type="project" value="UniProtKB-UniRule"/>
</dbReference>
<dbReference type="InterPro" id="IPR004636">
    <property type="entry name" value="AcOrn/SuccOrn_fam"/>
</dbReference>
<evidence type="ECO:0000256" key="2">
    <source>
        <dbReference type="ARBA" id="ARBA00022679"/>
    </source>
</evidence>
<dbReference type="HAMAP" id="MF_01107">
    <property type="entry name" value="ArgD_aminotrans_3"/>
    <property type="match status" value="1"/>
</dbReference>
<dbReference type="InterPro" id="IPR050103">
    <property type="entry name" value="Class-III_PLP-dep_AT"/>
</dbReference>
<comment type="caution">
    <text evidence="5">The sequence shown here is derived from an EMBL/GenBank/DDBJ whole genome shotgun (WGS) entry which is preliminary data.</text>
</comment>
<protein>
    <recommendedName>
        <fullName evidence="4">Acetylornithine aminotransferase</fullName>
        <shortName evidence="4">ACOAT</shortName>
        <ecNumber evidence="4">2.6.1.11</ecNumber>
    </recommendedName>
</protein>